<evidence type="ECO:0000259" key="2">
    <source>
        <dbReference type="Pfam" id="PF01656"/>
    </source>
</evidence>
<dbReference type="Proteomes" id="UP001319861">
    <property type="component" value="Chromosome"/>
</dbReference>
<evidence type="ECO:0000256" key="1">
    <source>
        <dbReference type="SAM" id="MobiDB-lite"/>
    </source>
</evidence>
<keyword evidence="4" id="KW-1185">Reference proteome</keyword>
<name>A0ABN6FIW3_SINCY</name>
<dbReference type="SUPFAM" id="SSF52540">
    <property type="entry name" value="P-loop containing nucleoside triphosphate hydrolases"/>
    <property type="match status" value="1"/>
</dbReference>
<proteinExistence type="predicted"/>
<feature type="region of interest" description="Disordered" evidence="1">
    <location>
        <begin position="128"/>
        <end position="153"/>
    </location>
</feature>
<dbReference type="Gene3D" id="3.40.50.300">
    <property type="entry name" value="P-loop containing nucleotide triphosphate hydrolases"/>
    <property type="match status" value="1"/>
</dbReference>
<gene>
    <name evidence="3" type="ORF">SCMU_26270</name>
</gene>
<dbReference type="RefSeq" id="WP_229229564.1">
    <property type="nucleotide sequence ID" value="NZ_AP024525.1"/>
</dbReference>
<reference evidence="3 4" key="1">
    <citation type="journal article" date="2021" name="J. Biosci. Bioeng.">
        <title>Identification and characterization of a chc gene cluster responsible for the aromatization pathway of cyclohexanecarboxylate degradation in Sinomonas cyclohexanicum ATCC 51369.</title>
        <authorList>
            <person name="Yamamoto T."/>
            <person name="Hasegawa Y."/>
            <person name="Lau P.C.K."/>
            <person name="Iwaki H."/>
        </authorList>
    </citation>
    <scope>NUCLEOTIDE SEQUENCE [LARGE SCALE GENOMIC DNA]</scope>
    <source>
        <strain evidence="3 4">ATCC 51369</strain>
    </source>
</reference>
<dbReference type="InterPro" id="IPR002586">
    <property type="entry name" value="CobQ/CobB/MinD/ParA_Nub-bd_dom"/>
</dbReference>
<organism evidence="3 4">
    <name type="scientific">Sinomonas cyclohexanicum</name>
    <name type="common">Corynebacterium cyclohexanicum</name>
    <dbReference type="NCBI Taxonomy" id="322009"/>
    <lineage>
        <taxon>Bacteria</taxon>
        <taxon>Bacillati</taxon>
        <taxon>Actinomycetota</taxon>
        <taxon>Actinomycetes</taxon>
        <taxon>Micrococcales</taxon>
        <taxon>Micrococcaceae</taxon>
        <taxon>Sinomonas</taxon>
    </lineage>
</organism>
<dbReference type="InterPro" id="IPR027417">
    <property type="entry name" value="P-loop_NTPase"/>
</dbReference>
<sequence length="437" mass="44531">MSIPVVTVGAGQAELVGSLERLHGPVTVVRRCSELAELVAACQTGLARAAVVAGGTADLTATLADRLASVGVGLVGLSDDAAERDRLTALGILAAPEAIAAPDLAALIGGAVEEAARRAGAGPSSSFGLAGARPLPMPPEAATADPAPGPGRQGEILAVWGPIGSPGRTTVAINCAAELAAAGRSVILVDADTYGASVAGALGLLDDSAGVAQACRLADQGLLDPAALERVATPVITGGGAMRVLTGITRADRWSELRSAAFGTVLERCREVAETVIVDTGFCLEADEELSFDTMAPRRNGATLRALELADRVLAVGAADPVGMPRLVRALAELEVAVPGSAPTVVFNRVRASTVGRFPERALREAWERFGPGLPVSAMLPHDDASADAALLNGQVLLECAPESGLRRSIAGLVCAEEQQNRRFAGRRAKPPASMPR</sequence>
<dbReference type="Pfam" id="PF01656">
    <property type="entry name" value="CbiA"/>
    <property type="match status" value="1"/>
</dbReference>
<evidence type="ECO:0000313" key="3">
    <source>
        <dbReference type="EMBL" id="BCT76785.1"/>
    </source>
</evidence>
<feature type="domain" description="CobQ/CobB/MinD/ParA nucleotide binding" evidence="2">
    <location>
        <begin position="159"/>
        <end position="390"/>
    </location>
</feature>
<evidence type="ECO:0000313" key="4">
    <source>
        <dbReference type="Proteomes" id="UP001319861"/>
    </source>
</evidence>
<protein>
    <submittedName>
        <fullName evidence="3">Pilus biosynthesis protein CpaE</fullName>
    </submittedName>
</protein>
<dbReference type="EMBL" id="AP024525">
    <property type="protein sequence ID" value="BCT76785.1"/>
    <property type="molecule type" value="Genomic_DNA"/>
</dbReference>
<accession>A0ABN6FIW3</accession>